<gene>
    <name evidence="1" type="ORF">LCGC14_2975960</name>
</gene>
<protein>
    <submittedName>
        <fullName evidence="1">Uncharacterized protein</fullName>
    </submittedName>
</protein>
<proteinExistence type="predicted"/>
<comment type="caution">
    <text evidence="1">The sequence shown here is derived from an EMBL/GenBank/DDBJ whole genome shotgun (WGS) entry which is preliminary data.</text>
</comment>
<dbReference type="AlphaFoldDB" id="A0A0F8ZZB0"/>
<sequence>MAELSLVLNTISDVCLFMDKADYDITELVVALQSVDIKTGWVIQLGKCRICGYEELDICPLGCDTNNLECNNCNNMTMQGKELEEWWQ</sequence>
<dbReference type="EMBL" id="LAZR01060644">
    <property type="protein sequence ID" value="KKK65256.1"/>
    <property type="molecule type" value="Genomic_DNA"/>
</dbReference>
<accession>A0A0F8ZZB0</accession>
<name>A0A0F8ZZB0_9ZZZZ</name>
<reference evidence="1" key="1">
    <citation type="journal article" date="2015" name="Nature">
        <title>Complex archaea that bridge the gap between prokaryotes and eukaryotes.</title>
        <authorList>
            <person name="Spang A."/>
            <person name="Saw J.H."/>
            <person name="Jorgensen S.L."/>
            <person name="Zaremba-Niedzwiedzka K."/>
            <person name="Martijn J."/>
            <person name="Lind A.E."/>
            <person name="van Eijk R."/>
            <person name="Schleper C."/>
            <person name="Guy L."/>
            <person name="Ettema T.J."/>
        </authorList>
    </citation>
    <scope>NUCLEOTIDE SEQUENCE</scope>
</reference>
<evidence type="ECO:0000313" key="1">
    <source>
        <dbReference type="EMBL" id="KKK65256.1"/>
    </source>
</evidence>
<organism evidence="1">
    <name type="scientific">marine sediment metagenome</name>
    <dbReference type="NCBI Taxonomy" id="412755"/>
    <lineage>
        <taxon>unclassified sequences</taxon>
        <taxon>metagenomes</taxon>
        <taxon>ecological metagenomes</taxon>
    </lineage>
</organism>